<comment type="caution">
    <text evidence="6">The sequence shown here is derived from an EMBL/GenBank/DDBJ whole genome shotgun (WGS) entry which is preliminary data.</text>
</comment>
<dbReference type="PANTHER" id="PTHR45870">
    <property type="entry name" value="TUBULIN MONOGLYCYLASE TTLL3"/>
    <property type="match status" value="1"/>
</dbReference>
<keyword evidence="7" id="KW-1185">Reference proteome</keyword>
<evidence type="ECO:0000256" key="2">
    <source>
        <dbReference type="ARBA" id="ARBA00022490"/>
    </source>
</evidence>
<accession>A0A9W6X2P0</accession>
<proteinExistence type="predicted"/>
<keyword evidence="3" id="KW-0436">Ligase</keyword>
<evidence type="ECO:0000256" key="1">
    <source>
        <dbReference type="ARBA" id="ARBA00004496"/>
    </source>
</evidence>
<dbReference type="Pfam" id="PF03133">
    <property type="entry name" value="TTL"/>
    <property type="match status" value="1"/>
</dbReference>
<dbReference type="EMBL" id="BSXW01000719">
    <property type="protein sequence ID" value="GMF28535.1"/>
    <property type="molecule type" value="Genomic_DNA"/>
</dbReference>
<evidence type="ECO:0000256" key="5">
    <source>
        <dbReference type="ARBA" id="ARBA00022840"/>
    </source>
</evidence>
<sequence length="258" mass="29914">MISVLQKSLREEMVDAAQVGAAVGLGQKILADEQFFESWRQTGEHTGGWMEKDMSEWERLLATMSELQTPFDGKKEVEQMLRELELRDPQFRAVGGGDGNVWICKPSNLSQGRGIVLCNSLQELLDVTSFDEREAGMNVSGTEKNKSSSLPTKWVVQKYIERPLLLQNGRKFDIRQWVLLTALEPKPTAFWFYRSYLRFCAKQFELSRLQDRFTHLSNYSVQQHFFPREDSGPEAESNDIDRQFEPMWSSERFRDILT</sequence>
<dbReference type="PANTHER" id="PTHR45870:SF2">
    <property type="entry name" value="TUBULIN MONOGLYCYLASE TTLL3"/>
    <property type="match status" value="1"/>
</dbReference>
<dbReference type="InterPro" id="IPR004344">
    <property type="entry name" value="TTL/TTLL_fam"/>
</dbReference>
<evidence type="ECO:0000256" key="3">
    <source>
        <dbReference type="ARBA" id="ARBA00022598"/>
    </source>
</evidence>
<evidence type="ECO:0000256" key="4">
    <source>
        <dbReference type="ARBA" id="ARBA00022741"/>
    </source>
</evidence>
<dbReference type="Proteomes" id="UP001165083">
    <property type="component" value="Unassembled WGS sequence"/>
</dbReference>
<gene>
    <name evidence="6" type="ORF">Plil01_001202600</name>
</gene>
<comment type="subcellular location">
    <subcellularLocation>
        <location evidence="1">Cytoplasm</location>
    </subcellularLocation>
</comment>
<evidence type="ECO:0000313" key="7">
    <source>
        <dbReference type="Proteomes" id="UP001165083"/>
    </source>
</evidence>
<name>A0A9W6X2P0_9STRA</name>
<dbReference type="InterPro" id="IPR051437">
    <property type="entry name" value="TTLL_monoglycylase"/>
</dbReference>
<keyword evidence="2" id="KW-0963">Cytoplasm</keyword>
<reference evidence="6" key="1">
    <citation type="submission" date="2023-04" db="EMBL/GenBank/DDBJ databases">
        <title>Phytophthora lilii NBRC 32176.</title>
        <authorList>
            <person name="Ichikawa N."/>
            <person name="Sato H."/>
            <person name="Tonouchi N."/>
        </authorList>
    </citation>
    <scope>NUCLEOTIDE SEQUENCE</scope>
    <source>
        <strain evidence="6">NBRC 32176</strain>
    </source>
</reference>
<dbReference type="GO" id="GO:0015630">
    <property type="term" value="C:microtubule cytoskeleton"/>
    <property type="evidence" value="ECO:0007669"/>
    <property type="project" value="TreeGrafter"/>
</dbReference>
<keyword evidence="4" id="KW-0547">Nucleotide-binding</keyword>
<dbReference type="SUPFAM" id="SSF56059">
    <property type="entry name" value="Glutathione synthetase ATP-binding domain-like"/>
    <property type="match status" value="1"/>
</dbReference>
<protein>
    <submittedName>
        <fullName evidence="6">Unnamed protein product</fullName>
    </submittedName>
</protein>
<keyword evidence="5" id="KW-0067">ATP-binding</keyword>
<dbReference type="OrthoDB" id="202825at2759"/>
<evidence type="ECO:0000313" key="6">
    <source>
        <dbReference type="EMBL" id="GMF28535.1"/>
    </source>
</evidence>
<dbReference type="GO" id="GO:0005737">
    <property type="term" value="C:cytoplasm"/>
    <property type="evidence" value="ECO:0007669"/>
    <property type="project" value="UniProtKB-SubCell"/>
</dbReference>
<dbReference type="GO" id="GO:0005524">
    <property type="term" value="F:ATP binding"/>
    <property type="evidence" value="ECO:0007669"/>
    <property type="project" value="UniProtKB-KW"/>
</dbReference>
<dbReference type="PROSITE" id="PS51221">
    <property type="entry name" value="TTL"/>
    <property type="match status" value="1"/>
</dbReference>
<dbReference type="AlphaFoldDB" id="A0A9W6X2P0"/>
<dbReference type="Gene3D" id="3.30.470.20">
    <property type="entry name" value="ATP-grasp fold, B domain"/>
    <property type="match status" value="1"/>
</dbReference>
<dbReference type="GO" id="GO:0070736">
    <property type="term" value="F:protein-glycine ligase activity, initiating"/>
    <property type="evidence" value="ECO:0007669"/>
    <property type="project" value="TreeGrafter"/>
</dbReference>
<organism evidence="6 7">
    <name type="scientific">Phytophthora lilii</name>
    <dbReference type="NCBI Taxonomy" id="2077276"/>
    <lineage>
        <taxon>Eukaryota</taxon>
        <taxon>Sar</taxon>
        <taxon>Stramenopiles</taxon>
        <taxon>Oomycota</taxon>
        <taxon>Peronosporomycetes</taxon>
        <taxon>Peronosporales</taxon>
        <taxon>Peronosporaceae</taxon>
        <taxon>Phytophthora</taxon>
    </lineage>
</organism>